<keyword evidence="3" id="KW-0804">Transcription</keyword>
<evidence type="ECO:0000313" key="5">
    <source>
        <dbReference type="EMBL" id="SCJ61661.1"/>
    </source>
</evidence>
<name>A0A1C6HVZ3_9FIRM</name>
<dbReference type="PROSITE" id="PS50995">
    <property type="entry name" value="HTH_MARR_2"/>
    <property type="match status" value="1"/>
</dbReference>
<dbReference type="SMART" id="SM00347">
    <property type="entry name" value="HTH_MARR"/>
    <property type="match status" value="1"/>
</dbReference>
<feature type="domain" description="HTH marR-type" evidence="4">
    <location>
        <begin position="7"/>
        <end position="141"/>
    </location>
</feature>
<dbReference type="Pfam" id="PF12802">
    <property type="entry name" value="MarR_2"/>
    <property type="match status" value="1"/>
</dbReference>
<dbReference type="GO" id="GO:0003700">
    <property type="term" value="F:DNA-binding transcription factor activity"/>
    <property type="evidence" value="ECO:0007669"/>
    <property type="project" value="InterPro"/>
</dbReference>
<dbReference type="EMBL" id="FMHG01000001">
    <property type="protein sequence ID" value="SCJ61661.1"/>
    <property type="molecule type" value="Genomic_DNA"/>
</dbReference>
<dbReference type="Gene3D" id="1.10.10.10">
    <property type="entry name" value="Winged helix-like DNA-binding domain superfamily/Winged helix DNA-binding domain"/>
    <property type="match status" value="1"/>
</dbReference>
<dbReference type="InterPro" id="IPR036388">
    <property type="entry name" value="WH-like_DNA-bd_sf"/>
</dbReference>
<dbReference type="PRINTS" id="PR00598">
    <property type="entry name" value="HTHMARR"/>
</dbReference>
<dbReference type="InterPro" id="IPR000835">
    <property type="entry name" value="HTH_MarR-typ"/>
</dbReference>
<keyword evidence="1" id="KW-0805">Transcription regulation</keyword>
<evidence type="ECO:0000259" key="4">
    <source>
        <dbReference type="PROSITE" id="PS50995"/>
    </source>
</evidence>
<dbReference type="PROSITE" id="PS01117">
    <property type="entry name" value="HTH_MARR_1"/>
    <property type="match status" value="1"/>
</dbReference>
<dbReference type="InterPro" id="IPR036390">
    <property type="entry name" value="WH_DNA-bd_sf"/>
</dbReference>
<evidence type="ECO:0000256" key="3">
    <source>
        <dbReference type="ARBA" id="ARBA00023163"/>
    </source>
</evidence>
<protein>
    <submittedName>
        <fullName evidence="5">Regulator of autolytic activity</fullName>
    </submittedName>
</protein>
<dbReference type="PANTHER" id="PTHR42756:SF1">
    <property type="entry name" value="TRANSCRIPTIONAL REPRESSOR OF EMRAB OPERON"/>
    <property type="match status" value="1"/>
</dbReference>
<evidence type="ECO:0000256" key="2">
    <source>
        <dbReference type="ARBA" id="ARBA00023125"/>
    </source>
</evidence>
<sequence length="157" mass="17794">MSELGDMPRISYPVSTLYRRMQRYLSRKLAEEGLPVEAGQLPALLHTYWHPGITQDGIAAGVGIDKGTAARALARLEELSLICRVPDEVDKRVRRIHLTEQGLAIRQQVMDIYSQMYEILYQGLSQQEIAQAAALLGQLSENMHRHLRDTCRGKRQP</sequence>
<organism evidence="5">
    <name type="scientific">uncultured Anaerotruncus sp</name>
    <dbReference type="NCBI Taxonomy" id="905011"/>
    <lineage>
        <taxon>Bacteria</taxon>
        <taxon>Bacillati</taxon>
        <taxon>Bacillota</taxon>
        <taxon>Clostridia</taxon>
        <taxon>Eubacteriales</taxon>
        <taxon>Oscillospiraceae</taxon>
        <taxon>Anaerotruncus</taxon>
        <taxon>environmental samples</taxon>
    </lineage>
</organism>
<accession>A0A1C6HVZ3</accession>
<keyword evidence="2" id="KW-0238">DNA-binding</keyword>
<reference evidence="5" key="1">
    <citation type="submission" date="2015-09" db="EMBL/GenBank/DDBJ databases">
        <authorList>
            <consortium name="Pathogen Informatics"/>
        </authorList>
    </citation>
    <scope>NUCLEOTIDE SEQUENCE</scope>
    <source>
        <strain evidence="5">2789STDY5834896</strain>
    </source>
</reference>
<proteinExistence type="predicted"/>
<dbReference type="InterPro" id="IPR023187">
    <property type="entry name" value="Tscrpt_reg_MarR-type_CS"/>
</dbReference>
<gene>
    <name evidence="5" type="primary">mgrA</name>
    <name evidence="5" type="ORF">SAMEA3545359_01075</name>
</gene>
<evidence type="ECO:0000256" key="1">
    <source>
        <dbReference type="ARBA" id="ARBA00023015"/>
    </source>
</evidence>
<dbReference type="GO" id="GO:0003677">
    <property type="term" value="F:DNA binding"/>
    <property type="evidence" value="ECO:0007669"/>
    <property type="project" value="UniProtKB-KW"/>
</dbReference>
<dbReference type="PANTHER" id="PTHR42756">
    <property type="entry name" value="TRANSCRIPTIONAL REGULATOR, MARR"/>
    <property type="match status" value="1"/>
</dbReference>
<dbReference type="SUPFAM" id="SSF46785">
    <property type="entry name" value="Winged helix' DNA-binding domain"/>
    <property type="match status" value="1"/>
</dbReference>
<dbReference type="AlphaFoldDB" id="A0A1C6HVZ3"/>